<evidence type="ECO:0000313" key="2">
    <source>
        <dbReference type="Proteomes" id="UP000466431"/>
    </source>
</evidence>
<name>A0A7I7RIA7_MYCCF</name>
<accession>A0A7I7RIA7</accession>
<gene>
    <name evidence="1" type="ORF">MCEL_26090</name>
</gene>
<dbReference type="AlphaFoldDB" id="A0A7I7RIA7"/>
<protein>
    <submittedName>
        <fullName evidence="1">Uncharacterized protein</fullName>
    </submittedName>
</protein>
<sequence>MAVRSAAPAVALVAAVRPAVPVAAEEAVVRAAAVVEAAVGLAARTGRQHIPGWQAG</sequence>
<keyword evidence="2" id="KW-1185">Reference proteome</keyword>
<evidence type="ECO:0000313" key="1">
    <source>
        <dbReference type="EMBL" id="BBY44314.1"/>
    </source>
</evidence>
<organism evidence="1 2">
    <name type="scientific">Mycolicibacterium celeriflavum</name>
    <name type="common">Mycobacterium celeriflavum</name>
    <dbReference type="NCBI Taxonomy" id="1249101"/>
    <lineage>
        <taxon>Bacteria</taxon>
        <taxon>Bacillati</taxon>
        <taxon>Actinomycetota</taxon>
        <taxon>Actinomycetes</taxon>
        <taxon>Mycobacteriales</taxon>
        <taxon>Mycobacteriaceae</taxon>
        <taxon>Mycolicibacterium</taxon>
    </lineage>
</organism>
<dbReference type="EMBL" id="AP022591">
    <property type="protein sequence ID" value="BBY44314.1"/>
    <property type="molecule type" value="Genomic_DNA"/>
</dbReference>
<proteinExistence type="predicted"/>
<dbReference type="Proteomes" id="UP000466431">
    <property type="component" value="Chromosome"/>
</dbReference>
<dbReference type="KEGG" id="mcee:MCEL_26090"/>
<reference evidence="1 2" key="1">
    <citation type="journal article" date="2019" name="Emerg. Microbes Infect.">
        <title>Comprehensive subspecies identification of 175 nontuberculous mycobacteria species based on 7547 genomic profiles.</title>
        <authorList>
            <person name="Matsumoto Y."/>
            <person name="Kinjo T."/>
            <person name="Motooka D."/>
            <person name="Nabeya D."/>
            <person name="Jung N."/>
            <person name="Uechi K."/>
            <person name="Horii T."/>
            <person name="Iida T."/>
            <person name="Fujita J."/>
            <person name="Nakamura S."/>
        </authorList>
    </citation>
    <scope>NUCLEOTIDE SEQUENCE [LARGE SCALE GENOMIC DNA]</scope>
    <source>
        <strain evidence="1 2">JCM 18439</strain>
    </source>
</reference>